<dbReference type="GeneID" id="78086307"/>
<dbReference type="RefSeq" id="WP_005026086.1">
    <property type="nucleotide sequence ID" value="NZ_KE150238.1"/>
</dbReference>
<accession>E5Y4Q8</accession>
<comment type="caution">
    <text evidence="1">The sequence shown here is derived from an EMBL/GenBank/DDBJ whole genome shotgun (WGS) entry which is preliminary data.</text>
</comment>
<evidence type="ECO:0000313" key="2">
    <source>
        <dbReference type="Proteomes" id="UP000006034"/>
    </source>
</evidence>
<sequence>MRIGARGKFIDFWSRAVTGPICFESDFDKRVYWPKLKKITEKWGIKYDPDHMVPCDDEMLDRLWQAAIDLVAEVGVLCTDTRRIIEFSRKEILDAAANTADRYTVGVGKDSFTAVHRGFEDYDHVKNPVSVLGRILGPVSQDIYHQIAMSYAQVPQIDMCHFQGNLTEIYGMPITPDSPWEMFSELWSVAQVKDVCRQVCRPGLADGGIRAIAMSAMQAAFDPGWGANKGDFRCCLTLPHQKVEYKHLSRALQWHTYGINFYSVMTSYPGGLSGGPATSAVTGTAEWIIQKLLFDVPLNGSWSVDAMYFSNTSKYSLWCSNHQNAAVTKNTVCEPLTGGGWQMTHGIGHENFFWESAASAISAVVLGNGVSGGTGAQSGLKDHQSGLGLQFSAEVGEAVAKARLTRAHANDLVKRIMAKYQPTIDSHTAHKMGGDFRECYNLVTVQPQKWYMDMYDKVKKELTQMGLPMEY</sequence>
<dbReference type="GO" id="GO:0008168">
    <property type="term" value="F:methyltransferase activity"/>
    <property type="evidence" value="ECO:0007669"/>
    <property type="project" value="InterPro"/>
</dbReference>
<gene>
    <name evidence="1" type="ORF">HMPREF0179_01170</name>
</gene>
<dbReference type="AlphaFoldDB" id="E5Y4Q8"/>
<dbReference type="InterPro" id="IPR008031">
    <property type="entry name" value="MtmB_MeTrfase"/>
</dbReference>
<reference evidence="1 2" key="2">
    <citation type="submission" date="2013-04" db="EMBL/GenBank/DDBJ databases">
        <title>The Genome Sequence of Bilophila wadsworthia 3_1_6.</title>
        <authorList>
            <consortium name="The Broad Institute Genomics Platform"/>
            <person name="Earl A."/>
            <person name="Ward D."/>
            <person name="Feldgarden M."/>
            <person name="Gevers D."/>
            <person name="Sibley C."/>
            <person name="Strauss J."/>
            <person name="Allen-Vercoe E."/>
            <person name="Walker B."/>
            <person name="Young S."/>
            <person name="Zeng Q."/>
            <person name="Gargeya S."/>
            <person name="Fitzgerald M."/>
            <person name="Haas B."/>
            <person name="Abouelleil A."/>
            <person name="Allen A.W."/>
            <person name="Alvarado L."/>
            <person name="Arachchi H.M."/>
            <person name="Berlin A.M."/>
            <person name="Chapman S.B."/>
            <person name="Gainer-Dewar J."/>
            <person name="Goldberg J."/>
            <person name="Griggs A."/>
            <person name="Gujja S."/>
            <person name="Hansen M."/>
            <person name="Howarth C."/>
            <person name="Imamovic A."/>
            <person name="Ireland A."/>
            <person name="Larimer J."/>
            <person name="McCowan C."/>
            <person name="Murphy C."/>
            <person name="Pearson M."/>
            <person name="Poon T.W."/>
            <person name="Priest M."/>
            <person name="Roberts A."/>
            <person name="Saif S."/>
            <person name="Shea T."/>
            <person name="Sisk P."/>
            <person name="Sykes S."/>
            <person name="Wortman J."/>
            <person name="Nusbaum C."/>
            <person name="Birren B."/>
        </authorList>
    </citation>
    <scope>NUCLEOTIDE SEQUENCE [LARGE SCALE GENOMIC DNA]</scope>
    <source>
        <strain evidence="1 2">3_1_6</strain>
    </source>
</reference>
<dbReference type="SUPFAM" id="SSF75098">
    <property type="entry name" value="Monomethylamine methyltransferase MtmB"/>
    <property type="match status" value="1"/>
</dbReference>
<dbReference type="OrthoDB" id="5432188at2"/>
<keyword evidence="2" id="KW-1185">Reference proteome</keyword>
<evidence type="ECO:0000313" key="1">
    <source>
        <dbReference type="EMBL" id="EFV45006.1"/>
    </source>
</evidence>
<dbReference type="InterPro" id="IPR036655">
    <property type="entry name" value="MtmB_sf"/>
</dbReference>
<evidence type="ECO:0008006" key="3">
    <source>
        <dbReference type="Google" id="ProtNLM"/>
    </source>
</evidence>
<dbReference type="STRING" id="563192.HMPREF0179_01170"/>
<protein>
    <recommendedName>
        <fullName evidence="3">Methyltransferase</fullName>
    </recommendedName>
</protein>
<dbReference type="Proteomes" id="UP000006034">
    <property type="component" value="Unassembled WGS sequence"/>
</dbReference>
<dbReference type="EMBL" id="ADCP02000001">
    <property type="protein sequence ID" value="EFV45006.1"/>
    <property type="molecule type" value="Genomic_DNA"/>
</dbReference>
<dbReference type="GO" id="GO:0032259">
    <property type="term" value="P:methylation"/>
    <property type="evidence" value="ECO:0007669"/>
    <property type="project" value="InterPro"/>
</dbReference>
<dbReference type="HOGENOM" id="CLU_047925_0_0_7"/>
<dbReference type="Pfam" id="PF05369">
    <property type="entry name" value="MtmB"/>
    <property type="match status" value="1"/>
</dbReference>
<proteinExistence type="predicted"/>
<name>E5Y4Q8_BILW3</name>
<dbReference type="eggNOG" id="ENOG502Z8AM">
    <property type="taxonomic scope" value="Bacteria"/>
</dbReference>
<reference evidence="1 2" key="1">
    <citation type="submission" date="2010-10" db="EMBL/GenBank/DDBJ databases">
        <authorList>
            <consortium name="The Broad Institute Genome Sequencing Platform"/>
            <person name="Ward D."/>
            <person name="Earl A."/>
            <person name="Feldgarden M."/>
            <person name="Young S.K."/>
            <person name="Gargeya S."/>
            <person name="Zeng Q."/>
            <person name="Alvarado L."/>
            <person name="Berlin A."/>
            <person name="Bochicchio J."/>
            <person name="Chapman S.B."/>
            <person name="Chen Z."/>
            <person name="Freedman E."/>
            <person name="Gellesch M."/>
            <person name="Goldberg J."/>
            <person name="Griggs A."/>
            <person name="Gujja S."/>
            <person name="Heilman E."/>
            <person name="Heiman D."/>
            <person name="Howarth C."/>
            <person name="Mehta T."/>
            <person name="Neiman D."/>
            <person name="Pearson M."/>
            <person name="Roberts A."/>
            <person name="Saif S."/>
            <person name="Shea T."/>
            <person name="Shenoy N."/>
            <person name="Sisk P."/>
            <person name="Stolte C."/>
            <person name="Sykes S."/>
            <person name="White J."/>
            <person name="Yandava C."/>
            <person name="Allen-Vercoe E."/>
            <person name="Sibley C."/>
            <person name="Ambrose C.E."/>
            <person name="Strauss J."/>
            <person name="Daigneault M."/>
            <person name="Haas B."/>
            <person name="Nusbaum C."/>
            <person name="Birren B."/>
        </authorList>
    </citation>
    <scope>NUCLEOTIDE SEQUENCE [LARGE SCALE GENOMIC DNA]</scope>
    <source>
        <strain evidence="1 2">3_1_6</strain>
    </source>
</reference>
<dbReference type="Gene3D" id="3.20.20.460">
    <property type="entry name" value="Monomethylamine methyltransferase MtmB"/>
    <property type="match status" value="1"/>
</dbReference>
<organism evidence="1 2">
    <name type="scientific">Bilophila wadsworthia (strain 3_1_6)</name>
    <dbReference type="NCBI Taxonomy" id="563192"/>
    <lineage>
        <taxon>Bacteria</taxon>
        <taxon>Pseudomonadati</taxon>
        <taxon>Thermodesulfobacteriota</taxon>
        <taxon>Desulfovibrionia</taxon>
        <taxon>Desulfovibrionales</taxon>
        <taxon>Desulfovibrionaceae</taxon>
        <taxon>Bilophila</taxon>
    </lineage>
</organism>